<dbReference type="PROSITE" id="PS01315">
    <property type="entry name" value="CDS"/>
    <property type="match status" value="1"/>
</dbReference>
<evidence type="ECO:0000256" key="3">
    <source>
        <dbReference type="ARBA" id="ARBA00005119"/>
    </source>
</evidence>
<proteinExistence type="inferred from homology"/>
<dbReference type="AlphaFoldDB" id="A0A7W4W2X9"/>
<evidence type="ECO:0000256" key="8">
    <source>
        <dbReference type="ARBA" id="ARBA00022475"/>
    </source>
</evidence>
<organism evidence="20 21">
    <name type="scientific">Litorivivens lipolytica</name>
    <dbReference type="NCBI Taxonomy" id="1524264"/>
    <lineage>
        <taxon>Bacteria</taxon>
        <taxon>Pseudomonadati</taxon>
        <taxon>Pseudomonadota</taxon>
        <taxon>Gammaproteobacteria</taxon>
        <taxon>Litorivivens</taxon>
    </lineage>
</organism>
<evidence type="ECO:0000256" key="17">
    <source>
        <dbReference type="ARBA" id="ARBA00023264"/>
    </source>
</evidence>
<evidence type="ECO:0000256" key="5">
    <source>
        <dbReference type="ARBA" id="ARBA00010185"/>
    </source>
</evidence>
<protein>
    <recommendedName>
        <fullName evidence="7 18">Phosphatidate cytidylyltransferase</fullName>
        <ecNumber evidence="6 18">2.7.7.41</ecNumber>
    </recommendedName>
</protein>
<comment type="catalytic activity">
    <reaction evidence="1 18">
        <text>a 1,2-diacyl-sn-glycero-3-phosphate + CTP + H(+) = a CDP-1,2-diacyl-sn-glycerol + diphosphate</text>
        <dbReference type="Rhea" id="RHEA:16229"/>
        <dbReference type="ChEBI" id="CHEBI:15378"/>
        <dbReference type="ChEBI" id="CHEBI:33019"/>
        <dbReference type="ChEBI" id="CHEBI:37563"/>
        <dbReference type="ChEBI" id="CHEBI:58332"/>
        <dbReference type="ChEBI" id="CHEBI:58608"/>
        <dbReference type="EC" id="2.7.7.41"/>
    </reaction>
</comment>
<evidence type="ECO:0000256" key="14">
    <source>
        <dbReference type="ARBA" id="ARBA00023098"/>
    </source>
</evidence>
<feature type="transmembrane region" description="Helical" evidence="19">
    <location>
        <begin position="145"/>
        <end position="166"/>
    </location>
</feature>
<gene>
    <name evidence="20" type="ORF">FHR99_000163</name>
</gene>
<comment type="pathway">
    <text evidence="3 18">Phospholipid metabolism; CDP-diacylglycerol biosynthesis; CDP-diacylglycerol from sn-glycerol 3-phosphate: step 3/3.</text>
</comment>
<dbReference type="GO" id="GO:0016024">
    <property type="term" value="P:CDP-diacylglycerol biosynthetic process"/>
    <property type="evidence" value="ECO:0007669"/>
    <property type="project" value="UniProtKB-UniPathway"/>
</dbReference>
<evidence type="ECO:0000256" key="13">
    <source>
        <dbReference type="ARBA" id="ARBA00022989"/>
    </source>
</evidence>
<feature type="transmembrane region" description="Helical" evidence="19">
    <location>
        <begin position="58"/>
        <end position="78"/>
    </location>
</feature>
<evidence type="ECO:0000256" key="9">
    <source>
        <dbReference type="ARBA" id="ARBA00022516"/>
    </source>
</evidence>
<comment type="pathway">
    <text evidence="4">Lipid metabolism.</text>
</comment>
<evidence type="ECO:0000256" key="12">
    <source>
        <dbReference type="ARBA" id="ARBA00022695"/>
    </source>
</evidence>
<evidence type="ECO:0000313" key="21">
    <source>
        <dbReference type="Proteomes" id="UP000537130"/>
    </source>
</evidence>
<keyword evidence="21" id="KW-1185">Reference proteome</keyword>
<dbReference type="UniPathway" id="UPA00557">
    <property type="reaction ID" value="UER00614"/>
</dbReference>
<accession>A0A7W4W2X9</accession>
<dbReference type="PANTHER" id="PTHR46382:SF1">
    <property type="entry name" value="PHOSPHATIDATE CYTIDYLYLTRANSFERASE"/>
    <property type="match status" value="1"/>
</dbReference>
<keyword evidence="17" id="KW-1208">Phospholipid metabolism</keyword>
<feature type="transmembrane region" description="Helical" evidence="19">
    <location>
        <begin position="214"/>
        <end position="234"/>
    </location>
</feature>
<sequence length="280" mass="29508">MSVLKQRVITAIAIVIPLLMALAWLEPLPLMVLFGLVVAGAAWEWSDMSGIGSGALRGLYCLVVAAGMAGFAFEANLLNVMPDAGLVQDAMHVAVIFWAIALLWVMGYPGSTGLWGSRAVRALMGLVVLVPTWVALYYLRLQGQGALLILYVLLIVVAADVGAYFAGRAWGRAKLAVNVSPNKSWAGFWGGLAASQALALVAGLFWPGGLPIELIAFMLLSGVASLASVLGDLLESMVKRHRGIKDSGNLLPGHGGLMDRVDSLTAAIPVFTLGMLVIGW</sequence>
<dbReference type="PANTHER" id="PTHR46382">
    <property type="entry name" value="PHOSPHATIDATE CYTIDYLYLTRANSFERASE"/>
    <property type="match status" value="1"/>
</dbReference>
<dbReference type="Proteomes" id="UP000537130">
    <property type="component" value="Unassembled WGS sequence"/>
</dbReference>
<keyword evidence="13 19" id="KW-1133">Transmembrane helix</keyword>
<evidence type="ECO:0000256" key="11">
    <source>
        <dbReference type="ARBA" id="ARBA00022692"/>
    </source>
</evidence>
<comment type="similarity">
    <text evidence="5 18">Belongs to the CDS family.</text>
</comment>
<dbReference type="GO" id="GO:0005886">
    <property type="term" value="C:plasma membrane"/>
    <property type="evidence" value="ECO:0007669"/>
    <property type="project" value="UniProtKB-SubCell"/>
</dbReference>
<keyword evidence="8" id="KW-1003">Cell membrane</keyword>
<keyword evidence="9" id="KW-0444">Lipid biosynthesis</keyword>
<evidence type="ECO:0000256" key="19">
    <source>
        <dbReference type="SAM" id="Phobius"/>
    </source>
</evidence>
<keyword evidence="14" id="KW-0443">Lipid metabolism</keyword>
<dbReference type="EMBL" id="JACHWY010000001">
    <property type="protein sequence ID" value="MBB3045927.1"/>
    <property type="molecule type" value="Genomic_DNA"/>
</dbReference>
<evidence type="ECO:0000256" key="1">
    <source>
        <dbReference type="ARBA" id="ARBA00001698"/>
    </source>
</evidence>
<evidence type="ECO:0000256" key="6">
    <source>
        <dbReference type="ARBA" id="ARBA00012487"/>
    </source>
</evidence>
<dbReference type="InterPro" id="IPR000374">
    <property type="entry name" value="PC_trans"/>
</dbReference>
<keyword evidence="12 18" id="KW-0548">Nucleotidyltransferase</keyword>
<dbReference type="RefSeq" id="WP_183408641.1">
    <property type="nucleotide sequence ID" value="NZ_JACHWY010000001.1"/>
</dbReference>
<reference evidence="20 21" key="1">
    <citation type="submission" date="2020-08" db="EMBL/GenBank/DDBJ databases">
        <title>Genomic Encyclopedia of Type Strains, Phase III (KMG-III): the genomes of soil and plant-associated and newly described type strains.</title>
        <authorList>
            <person name="Whitman W."/>
        </authorList>
    </citation>
    <scope>NUCLEOTIDE SEQUENCE [LARGE SCALE GENOMIC DNA]</scope>
    <source>
        <strain evidence="20 21">CECT 8654</strain>
    </source>
</reference>
<evidence type="ECO:0000256" key="2">
    <source>
        <dbReference type="ARBA" id="ARBA00004651"/>
    </source>
</evidence>
<evidence type="ECO:0000256" key="10">
    <source>
        <dbReference type="ARBA" id="ARBA00022679"/>
    </source>
</evidence>
<comment type="caution">
    <text evidence="20">The sequence shown here is derived from an EMBL/GenBank/DDBJ whole genome shotgun (WGS) entry which is preliminary data.</text>
</comment>
<keyword evidence="15 19" id="KW-0472">Membrane</keyword>
<name>A0A7W4W2X9_9GAMM</name>
<feature type="transmembrane region" description="Helical" evidence="19">
    <location>
        <begin position="30"/>
        <end position="46"/>
    </location>
</feature>
<evidence type="ECO:0000256" key="18">
    <source>
        <dbReference type="RuleBase" id="RU003938"/>
    </source>
</evidence>
<evidence type="ECO:0000256" key="7">
    <source>
        <dbReference type="ARBA" id="ARBA00019373"/>
    </source>
</evidence>
<evidence type="ECO:0000256" key="16">
    <source>
        <dbReference type="ARBA" id="ARBA00023209"/>
    </source>
</evidence>
<feature type="transmembrane region" description="Helical" evidence="19">
    <location>
        <begin position="186"/>
        <end position="208"/>
    </location>
</feature>
<keyword evidence="11 18" id="KW-0812">Transmembrane</keyword>
<feature type="transmembrane region" description="Helical" evidence="19">
    <location>
        <begin position="120"/>
        <end position="139"/>
    </location>
</feature>
<feature type="transmembrane region" description="Helical" evidence="19">
    <location>
        <begin position="90"/>
        <end position="108"/>
    </location>
</feature>
<dbReference type="Pfam" id="PF01148">
    <property type="entry name" value="CTP_transf_1"/>
    <property type="match status" value="1"/>
</dbReference>
<evidence type="ECO:0000256" key="4">
    <source>
        <dbReference type="ARBA" id="ARBA00005189"/>
    </source>
</evidence>
<evidence type="ECO:0000313" key="20">
    <source>
        <dbReference type="EMBL" id="MBB3045927.1"/>
    </source>
</evidence>
<dbReference type="EC" id="2.7.7.41" evidence="6 18"/>
<keyword evidence="16" id="KW-0594">Phospholipid biosynthesis</keyword>
<dbReference type="GO" id="GO:0004605">
    <property type="term" value="F:phosphatidate cytidylyltransferase activity"/>
    <property type="evidence" value="ECO:0007669"/>
    <property type="project" value="UniProtKB-EC"/>
</dbReference>
<evidence type="ECO:0000256" key="15">
    <source>
        <dbReference type="ARBA" id="ARBA00023136"/>
    </source>
</evidence>
<comment type="subcellular location">
    <subcellularLocation>
        <location evidence="2">Cell membrane</location>
        <topology evidence="2">Multi-pass membrane protein</topology>
    </subcellularLocation>
</comment>
<keyword evidence="10 18" id="KW-0808">Transferase</keyword>